<dbReference type="PANTHER" id="PTHR11102">
    <property type="entry name" value="SEL-1-LIKE PROTEIN"/>
    <property type="match status" value="1"/>
</dbReference>
<dbReference type="InterPro" id="IPR011990">
    <property type="entry name" value="TPR-like_helical_dom_sf"/>
</dbReference>
<evidence type="ECO:0000313" key="2">
    <source>
        <dbReference type="Proteomes" id="UP000654075"/>
    </source>
</evidence>
<reference evidence="1" key="1">
    <citation type="submission" date="2021-02" db="EMBL/GenBank/DDBJ databases">
        <authorList>
            <person name="Dougan E. K."/>
            <person name="Rhodes N."/>
            <person name="Thang M."/>
            <person name="Chan C."/>
        </authorList>
    </citation>
    <scope>NUCLEOTIDE SEQUENCE</scope>
</reference>
<dbReference type="PANTHER" id="PTHR11102:SF160">
    <property type="entry name" value="ERAD-ASSOCIATED E3 UBIQUITIN-PROTEIN LIGASE COMPONENT HRD3"/>
    <property type="match status" value="1"/>
</dbReference>
<gene>
    <name evidence="1" type="ORF">PGLA1383_LOCUS28375</name>
</gene>
<name>A0A813FJJ9_POLGL</name>
<dbReference type="Gene3D" id="1.25.40.10">
    <property type="entry name" value="Tetratricopeptide repeat domain"/>
    <property type="match status" value="1"/>
</dbReference>
<organism evidence="1 2">
    <name type="scientific">Polarella glacialis</name>
    <name type="common">Dinoflagellate</name>
    <dbReference type="NCBI Taxonomy" id="89957"/>
    <lineage>
        <taxon>Eukaryota</taxon>
        <taxon>Sar</taxon>
        <taxon>Alveolata</taxon>
        <taxon>Dinophyceae</taxon>
        <taxon>Suessiales</taxon>
        <taxon>Suessiaceae</taxon>
        <taxon>Polarella</taxon>
    </lineage>
</organism>
<dbReference type="SUPFAM" id="SSF81901">
    <property type="entry name" value="HCP-like"/>
    <property type="match status" value="1"/>
</dbReference>
<keyword evidence="2" id="KW-1185">Reference proteome</keyword>
<dbReference type="Proteomes" id="UP000654075">
    <property type="component" value="Unassembled WGS sequence"/>
</dbReference>
<accession>A0A813FJJ9</accession>
<feature type="non-terminal residue" evidence="1">
    <location>
        <position position="755"/>
    </location>
</feature>
<proteinExistence type="predicted"/>
<protein>
    <submittedName>
        <fullName evidence="1">Uncharacterized protein</fullName>
    </submittedName>
</protein>
<dbReference type="EMBL" id="CAJNNV010024747">
    <property type="protein sequence ID" value="CAE8610560.1"/>
    <property type="molecule type" value="Genomic_DNA"/>
</dbReference>
<dbReference type="InterPro" id="IPR050767">
    <property type="entry name" value="Sel1_AlgK"/>
</dbReference>
<dbReference type="AlphaFoldDB" id="A0A813FJJ9"/>
<sequence length="755" mass="78957">MSSLKAVLPPSAALRELVSLGGLGSSISSVAEAIEAVDEGVATEEWLWVAASHLFGVPGRSRAVPRALSRAEGLLRRAASSEEGLRACPDCAALWGFGRLHGAWSSGDLPVNSPVSQLSQAHGLSEPVAAYALAARHGGSLGRLAWGEQRLDGVLALQHRASPSAASRAAAMPTEGGAVLGGCYEALEAAMVVAASAMPNEHSPVPQPVDLDHLAQVRLENRQHYALASQLADDGYAEGLAAKAEMLYYGRDSVVPGSLSEAEDFNVASSISVGQAAATTVALLAAMALAPRAVRRADSMCCRSSTSGIEAEATQELATTATTATTTTPTTATTATTAAAAASRGGKFQGCVLALCRLCLLLAIAAVWSLFSVRFAPSELGDLRPDQMAAHALFEEAAVAGHWGAAYALAMIKLDGENKSEAEPYLRQLAQEGDEAARAFAGYFQHRWGLGVERDPRRAGQLLEEAATMGEPNAALLLAEAHTHDDTESVILPGGRNLSMALNYYRAAASRGVLSSRYNVGVLLVKSQQSANSSSSGILPEDLSLDACLEARAEFAEVARDMDPTVRLLFALAMRSSELGDSSGALGLFMLLSEAGVGKAHRNAAKLWEGRLRGLEGLGEVPKDDGTEDATCPDVSFAQVHEGRFCCGGGDCGAPRYLRNEPGFEPRECVMACAANPACGFVTVYATGYCQMTSDCDASLPAGDASAQTFAVQRPEGSCETPKDSRAQRPQAMWCWPWEEQEASPVQSGAGGTSR</sequence>
<comment type="caution">
    <text evidence="1">The sequence shown here is derived from an EMBL/GenBank/DDBJ whole genome shotgun (WGS) entry which is preliminary data.</text>
</comment>
<dbReference type="OrthoDB" id="442547at2759"/>
<evidence type="ECO:0000313" key="1">
    <source>
        <dbReference type="EMBL" id="CAE8610560.1"/>
    </source>
</evidence>